<evidence type="ECO:0000313" key="1">
    <source>
        <dbReference type="EMBL" id="AYQ57317.1"/>
    </source>
</evidence>
<dbReference type="KEGG" id="bthg:MS2017_1635"/>
<protein>
    <submittedName>
        <fullName evidence="1">Uncharacterized protein</fullName>
    </submittedName>
</protein>
<proteinExistence type="predicted"/>
<sequence length="49" mass="5667">MSITDELSLALFKDILGKFVIEKVGVFKKESKRTSEEIFIRDLCINMDD</sequence>
<dbReference type="EMBL" id="CP024634">
    <property type="protein sequence ID" value="AYQ57317.1"/>
    <property type="molecule type" value="Genomic_DNA"/>
</dbReference>
<accession>A0A3G3IN83</accession>
<dbReference type="Proteomes" id="UP000278334">
    <property type="component" value="Chromosome"/>
</dbReference>
<name>A0A3G3IN83_9GAMM</name>
<dbReference type="AlphaFoldDB" id="A0A3G3IN83"/>
<evidence type="ECO:0000313" key="2">
    <source>
        <dbReference type="Proteomes" id="UP000278334"/>
    </source>
</evidence>
<reference evidence="1 2" key="1">
    <citation type="submission" date="2017-11" db="EMBL/GenBank/DDBJ databases">
        <title>Genome sequence of the bacterial symbiont EPR9N from a vent mussel Bathymodiolus thermophilus.</title>
        <authorList>
            <person name="Won Y.-J."/>
        </authorList>
    </citation>
    <scope>NUCLEOTIDE SEQUENCE [LARGE SCALE GENOMIC DNA]</scope>
    <source>
        <strain evidence="1 2">EPR9N</strain>
    </source>
</reference>
<organism evidence="1 2">
    <name type="scientific">Bathymodiolus thermophilus thioautotrophic gill symbiont</name>
    <dbReference type="NCBI Taxonomy" id="2360"/>
    <lineage>
        <taxon>Bacteria</taxon>
        <taxon>Pseudomonadati</taxon>
        <taxon>Pseudomonadota</taxon>
        <taxon>Gammaproteobacteria</taxon>
        <taxon>sulfur-oxidizing symbionts</taxon>
    </lineage>
</organism>
<gene>
    <name evidence="1" type="ORF">MS2017_1635</name>
</gene>